<dbReference type="InterPro" id="IPR010982">
    <property type="entry name" value="Lambda_DNA-bd_dom_sf"/>
</dbReference>
<dbReference type="GO" id="GO:0003677">
    <property type="term" value="F:DNA binding"/>
    <property type="evidence" value="ECO:0007669"/>
    <property type="project" value="InterPro"/>
</dbReference>
<reference evidence="2" key="1">
    <citation type="submission" date="2021-10" db="EMBL/GenBank/DDBJ databases">
        <title>Collection of gut derived symbiotic bacterial strains cultured from healthy donors.</title>
        <authorList>
            <person name="Lin H."/>
            <person name="Littmann E."/>
            <person name="Claire K."/>
            <person name="Pamer E."/>
        </authorList>
    </citation>
    <scope>NUCLEOTIDE SEQUENCE</scope>
    <source>
        <strain evidence="2">MSK.7.16</strain>
    </source>
</reference>
<dbReference type="AlphaFoldDB" id="A0AAW4UAQ5"/>
<evidence type="ECO:0000259" key="1">
    <source>
        <dbReference type="PROSITE" id="PS50943"/>
    </source>
</evidence>
<evidence type="ECO:0000313" key="2">
    <source>
        <dbReference type="EMBL" id="MCB6828721.1"/>
    </source>
</evidence>
<organism evidence="2 3">
    <name type="scientific">Megamonas funiformis</name>
    <dbReference type="NCBI Taxonomy" id="437897"/>
    <lineage>
        <taxon>Bacteria</taxon>
        <taxon>Bacillati</taxon>
        <taxon>Bacillota</taxon>
        <taxon>Negativicutes</taxon>
        <taxon>Selenomonadales</taxon>
        <taxon>Selenomonadaceae</taxon>
        <taxon>Megamonas</taxon>
    </lineage>
</organism>
<dbReference type="Pfam" id="PF01381">
    <property type="entry name" value="HTH_3"/>
    <property type="match status" value="1"/>
</dbReference>
<accession>A0AAW4UAQ5</accession>
<dbReference type="RefSeq" id="WP_227153061.1">
    <property type="nucleotide sequence ID" value="NZ_CAUHOT010000014.1"/>
</dbReference>
<name>A0AAW4UAQ5_9FIRM</name>
<dbReference type="CDD" id="cd00093">
    <property type="entry name" value="HTH_XRE"/>
    <property type="match status" value="1"/>
</dbReference>
<proteinExistence type="predicted"/>
<dbReference type="Proteomes" id="UP001198190">
    <property type="component" value="Unassembled WGS sequence"/>
</dbReference>
<comment type="caution">
    <text evidence="2">The sequence shown here is derived from an EMBL/GenBank/DDBJ whole genome shotgun (WGS) entry which is preliminary data.</text>
</comment>
<protein>
    <submittedName>
        <fullName evidence="2">Helix-turn-helix domain-containing protein</fullName>
    </submittedName>
</protein>
<dbReference type="SMART" id="SM00530">
    <property type="entry name" value="HTH_XRE"/>
    <property type="match status" value="1"/>
</dbReference>
<dbReference type="InterPro" id="IPR001387">
    <property type="entry name" value="Cro/C1-type_HTH"/>
</dbReference>
<dbReference type="PROSITE" id="PS50943">
    <property type="entry name" value="HTH_CROC1"/>
    <property type="match status" value="1"/>
</dbReference>
<gene>
    <name evidence="2" type="ORF">LIY65_08430</name>
</gene>
<feature type="domain" description="HTH cro/C1-type" evidence="1">
    <location>
        <begin position="14"/>
        <end position="68"/>
    </location>
</feature>
<dbReference type="SUPFAM" id="SSF47413">
    <property type="entry name" value="lambda repressor-like DNA-binding domains"/>
    <property type="match status" value="1"/>
</dbReference>
<dbReference type="Gene3D" id="1.10.260.40">
    <property type="entry name" value="lambda repressor-like DNA-binding domains"/>
    <property type="match status" value="1"/>
</dbReference>
<evidence type="ECO:0000313" key="3">
    <source>
        <dbReference type="Proteomes" id="UP001198190"/>
    </source>
</evidence>
<sequence>MDKNNINKKIANLIIAKRNQNELSQKELAKKIGMATSVLAKIETSKRELRFCEFVELNNILNFNDIEIKELLNCKDNASKNILTIYQSYLKKDKVTISADEKKNLIEDISNLLTYINSL</sequence>
<dbReference type="EMBL" id="JAJCGD010000023">
    <property type="protein sequence ID" value="MCB6828721.1"/>
    <property type="molecule type" value="Genomic_DNA"/>
</dbReference>